<reference evidence="2" key="1">
    <citation type="submission" date="2019-08" db="EMBL/GenBank/DDBJ databases">
        <authorList>
            <person name="Kucharzyk K."/>
            <person name="Murdoch R.W."/>
            <person name="Higgins S."/>
            <person name="Loffler F."/>
        </authorList>
    </citation>
    <scope>NUCLEOTIDE SEQUENCE</scope>
</reference>
<evidence type="ECO:0000256" key="1">
    <source>
        <dbReference type="SAM" id="MobiDB-lite"/>
    </source>
</evidence>
<feature type="region of interest" description="Disordered" evidence="1">
    <location>
        <begin position="44"/>
        <end position="63"/>
    </location>
</feature>
<gene>
    <name evidence="2" type="ORF">SDC9_203693</name>
</gene>
<comment type="caution">
    <text evidence="2">The sequence shown here is derived from an EMBL/GenBank/DDBJ whole genome shotgun (WGS) entry which is preliminary data.</text>
</comment>
<accession>A0A645IZV9</accession>
<sequence>MTSDSSPVSRMILMALSMSSRIRRRPLSRCSFSFFFPKTKNTLRRTDSRRQAHHSSSSSRTPRTFGIPVMRTLKLQLHVSCKEVILKSRAISRSGSVPRLRSMVSFRPVRSVSSRMSAISLIFPVLISSATLSRIASMLVE</sequence>
<dbReference type="AlphaFoldDB" id="A0A645IZV9"/>
<organism evidence="2">
    <name type="scientific">bioreactor metagenome</name>
    <dbReference type="NCBI Taxonomy" id="1076179"/>
    <lineage>
        <taxon>unclassified sequences</taxon>
        <taxon>metagenomes</taxon>
        <taxon>ecological metagenomes</taxon>
    </lineage>
</organism>
<dbReference type="EMBL" id="VSSQ01125874">
    <property type="protein sequence ID" value="MPN56009.1"/>
    <property type="molecule type" value="Genomic_DNA"/>
</dbReference>
<proteinExistence type="predicted"/>
<protein>
    <submittedName>
        <fullName evidence="2">Uncharacterized protein</fullName>
    </submittedName>
</protein>
<name>A0A645IZV9_9ZZZZ</name>
<evidence type="ECO:0000313" key="2">
    <source>
        <dbReference type="EMBL" id="MPN56009.1"/>
    </source>
</evidence>